<dbReference type="Proteomes" id="UP000316603">
    <property type="component" value="Unassembled WGS sequence"/>
</dbReference>
<evidence type="ECO:0000256" key="4">
    <source>
        <dbReference type="ARBA" id="ARBA00023014"/>
    </source>
</evidence>
<accession>A0A561TQ59</accession>
<keyword evidence="3" id="KW-0408">Iron</keyword>
<dbReference type="AlphaFoldDB" id="A0A561TQ59"/>
<comment type="caution">
    <text evidence="6">The sequence shown here is derived from an EMBL/GenBank/DDBJ whole genome shotgun (WGS) entry which is preliminary data.</text>
</comment>
<dbReference type="InterPro" id="IPR058240">
    <property type="entry name" value="rSAM_sf"/>
</dbReference>
<dbReference type="SFLD" id="SFLDS00029">
    <property type="entry name" value="Radical_SAM"/>
    <property type="match status" value="1"/>
</dbReference>
<evidence type="ECO:0000313" key="7">
    <source>
        <dbReference type="Proteomes" id="UP000316603"/>
    </source>
</evidence>
<dbReference type="SFLD" id="SFLDG01386">
    <property type="entry name" value="main_SPASM_domain-containing"/>
    <property type="match status" value="1"/>
</dbReference>
<dbReference type="GO" id="GO:0046872">
    <property type="term" value="F:metal ion binding"/>
    <property type="evidence" value="ECO:0007669"/>
    <property type="project" value="UniProtKB-KW"/>
</dbReference>
<dbReference type="Gene3D" id="3.20.20.70">
    <property type="entry name" value="Aldolase class I"/>
    <property type="match status" value="1"/>
</dbReference>
<protein>
    <recommendedName>
        <fullName evidence="5">Radical SAM core domain-containing protein</fullName>
    </recommendedName>
</protein>
<gene>
    <name evidence="6" type="ORF">FHX78_116264</name>
</gene>
<evidence type="ECO:0000259" key="5">
    <source>
        <dbReference type="PROSITE" id="PS51918"/>
    </source>
</evidence>
<sequence length="386" mass="43139">MTAGHPSVQTQLAVVQATPFCNIRCRYCYLPDRGSTEVISMATLERIADQLSKSRHVRDTLTVVWHAGEPLRLPIQFYREAFDLFRNRDWGGVDLSFSMQTNAMMINQQWCDLFSEYKVNVGVSLDGPAELHDQNRVDRAGRGTFDRVMRGVRLLQDSGLNPSVIAVVTKGSLTHGREFWQFFADAGISVVGLNPEEAEGAHECSSIHDDDSEHGFRAFVDEILTLGIGQRGYPRLREYDNFRQLASSFRTNEVRCHDNVPMAILSFDHRGNISTFSPELLTARHEPFGDFLFGNVHDDEIDTIVESPKFTAVNKAVQSGVAKCQSECGYFDFCGGGSPSNKIAEAGTFDVAETRSCRLRIKVMVSAFVDSARPRKESRGGRSHDN</sequence>
<dbReference type="PROSITE" id="PS51918">
    <property type="entry name" value="RADICAL_SAM"/>
    <property type="match status" value="1"/>
</dbReference>
<keyword evidence="1" id="KW-0949">S-adenosyl-L-methionine</keyword>
<dbReference type="InterPro" id="IPR007197">
    <property type="entry name" value="rSAM"/>
</dbReference>
<dbReference type="EMBL" id="VIWV01000001">
    <property type="protein sequence ID" value="TWF89222.1"/>
    <property type="molecule type" value="Genomic_DNA"/>
</dbReference>
<dbReference type="InterPro" id="IPR026357">
    <property type="entry name" value="rSAM_SPASM_GrrM_OscB"/>
</dbReference>
<evidence type="ECO:0000256" key="1">
    <source>
        <dbReference type="ARBA" id="ARBA00022691"/>
    </source>
</evidence>
<dbReference type="SFLD" id="SFLDG01072">
    <property type="entry name" value="dehydrogenase_like"/>
    <property type="match status" value="1"/>
</dbReference>
<dbReference type="Pfam" id="PF04055">
    <property type="entry name" value="Radical_SAM"/>
    <property type="match status" value="1"/>
</dbReference>
<feature type="domain" description="Radical SAM core" evidence="5">
    <location>
        <begin position="5"/>
        <end position="234"/>
    </location>
</feature>
<dbReference type="GO" id="GO:0051536">
    <property type="term" value="F:iron-sulfur cluster binding"/>
    <property type="evidence" value="ECO:0007669"/>
    <property type="project" value="UniProtKB-KW"/>
</dbReference>
<reference evidence="6 7" key="1">
    <citation type="submission" date="2019-06" db="EMBL/GenBank/DDBJ databases">
        <title>Sequencing the genomes of 1000 actinobacteria strains.</title>
        <authorList>
            <person name="Klenk H.-P."/>
        </authorList>
    </citation>
    <scope>NUCLEOTIDE SEQUENCE [LARGE SCALE GENOMIC DNA]</scope>
    <source>
        <strain evidence="6 7">DSM 41695</strain>
    </source>
</reference>
<dbReference type="NCBIfam" id="TIGR04261">
    <property type="entry name" value="rSAM_GlyRichRpt"/>
    <property type="match status" value="1"/>
</dbReference>
<dbReference type="PANTHER" id="PTHR43273">
    <property type="entry name" value="ANAEROBIC SULFATASE-MATURATING ENZYME HOMOLOG ASLB-RELATED"/>
    <property type="match status" value="1"/>
</dbReference>
<keyword evidence="7" id="KW-1185">Reference proteome</keyword>
<evidence type="ECO:0000256" key="3">
    <source>
        <dbReference type="ARBA" id="ARBA00023004"/>
    </source>
</evidence>
<evidence type="ECO:0000256" key="2">
    <source>
        <dbReference type="ARBA" id="ARBA00022723"/>
    </source>
</evidence>
<dbReference type="InterPro" id="IPR013785">
    <property type="entry name" value="Aldolase_TIM"/>
</dbReference>
<evidence type="ECO:0000313" key="6">
    <source>
        <dbReference type="EMBL" id="TWF89222.1"/>
    </source>
</evidence>
<dbReference type="GO" id="GO:0016491">
    <property type="term" value="F:oxidoreductase activity"/>
    <property type="evidence" value="ECO:0007669"/>
    <property type="project" value="InterPro"/>
</dbReference>
<dbReference type="InterPro" id="IPR023867">
    <property type="entry name" value="Sulphatase_maturase_rSAM"/>
</dbReference>
<organism evidence="6 7">
    <name type="scientific">Streptomyces capillispiralis</name>
    <dbReference type="NCBI Taxonomy" id="68182"/>
    <lineage>
        <taxon>Bacteria</taxon>
        <taxon>Bacillati</taxon>
        <taxon>Actinomycetota</taxon>
        <taxon>Actinomycetes</taxon>
        <taxon>Kitasatosporales</taxon>
        <taxon>Streptomycetaceae</taxon>
        <taxon>Streptomyces</taxon>
    </lineage>
</organism>
<dbReference type="CDD" id="cd01335">
    <property type="entry name" value="Radical_SAM"/>
    <property type="match status" value="1"/>
</dbReference>
<dbReference type="SFLD" id="SFLDG01067">
    <property type="entry name" value="SPASM/twitch_domain_containing"/>
    <property type="match status" value="1"/>
</dbReference>
<proteinExistence type="predicted"/>
<dbReference type="SUPFAM" id="SSF102114">
    <property type="entry name" value="Radical SAM enzymes"/>
    <property type="match status" value="1"/>
</dbReference>
<keyword evidence="2" id="KW-0479">Metal-binding</keyword>
<dbReference type="PANTHER" id="PTHR43273:SF8">
    <property type="entry name" value="RADICAL SAM DOMAIN PROTEIN"/>
    <property type="match status" value="1"/>
</dbReference>
<name>A0A561TQ59_9ACTN</name>
<keyword evidence="4" id="KW-0411">Iron-sulfur</keyword>